<dbReference type="EMBL" id="AP010656">
    <property type="protein sequence ID" value="BAG83669.1"/>
    <property type="molecule type" value="Genomic_DNA"/>
</dbReference>
<name>B6YR47_AZOPC</name>
<dbReference type="AlphaFoldDB" id="B6YR47"/>
<dbReference type="eggNOG" id="COG1259">
    <property type="taxonomic scope" value="Bacteria"/>
</dbReference>
<protein>
    <recommendedName>
        <fullName evidence="1">BFN domain-containing protein</fullName>
    </recommendedName>
</protein>
<feature type="domain" description="BFN" evidence="1">
    <location>
        <begin position="1"/>
        <end position="133"/>
    </location>
</feature>
<dbReference type="PANTHER" id="PTHR15160:SF1">
    <property type="entry name" value="VON HIPPEL-LINDAU DISEASE TUMOR SUPPRESSOR"/>
    <property type="match status" value="1"/>
</dbReference>
<reference evidence="3" key="1">
    <citation type="journal article" date="2008" name="Science">
        <title>Genome of an endosymbiont coupling N2 fixation to cellulolysis within RT protist cells in termite gut.</title>
        <authorList>
            <person name="Hongoh Y."/>
            <person name="Sharma V.K."/>
            <person name="Prakash T."/>
            <person name="Noda S."/>
            <person name="Toh H."/>
            <person name="Taylor T.D."/>
            <person name="Kudo T."/>
            <person name="Sakaki Y."/>
            <person name="Toyoda A."/>
            <person name="Hattori M."/>
            <person name="Ohkuma M."/>
        </authorList>
    </citation>
    <scope>NUCLEOTIDE SEQUENCE [LARGE SCALE GENOMIC DNA]</scope>
</reference>
<dbReference type="SUPFAM" id="SSF103256">
    <property type="entry name" value="Hypothetical protein TM0160"/>
    <property type="match status" value="1"/>
</dbReference>
<sequence length="188" mass="21326">MISLQVVSVSFGQFQAGAYTLILAEENGNRKIPVIIGTPEAHSIVSVLEGMKPPRPMTHDLFVSFSKILNVRLSQVNISKYKEGVFYSELVFDVEGKIVCIDSRTSDAVALAIRFQSAIFTTEEVMKETGIVFTDESDIWREEKQFSKKGEVPLKTMNLRELQIALEEAIDREDYEKASYIRDLIKKR</sequence>
<dbReference type="HOGENOM" id="CLU_096111_1_0_10"/>
<dbReference type="KEGG" id="aps:CFPG_406"/>
<gene>
    <name evidence="2" type="ordered locus">CFPG_406</name>
</gene>
<proteinExistence type="predicted"/>
<evidence type="ECO:0000313" key="2">
    <source>
        <dbReference type="EMBL" id="BAG83669.1"/>
    </source>
</evidence>
<dbReference type="STRING" id="511995.CFPG_406"/>
<dbReference type="InterPro" id="IPR003729">
    <property type="entry name" value="Bi_nuclease_dom"/>
</dbReference>
<dbReference type="PANTHER" id="PTHR15160">
    <property type="entry name" value="VON HIPPEL-LINDAU PROTEIN"/>
    <property type="match status" value="1"/>
</dbReference>
<dbReference type="eggNOG" id="COG3880">
    <property type="taxonomic scope" value="Bacteria"/>
</dbReference>
<dbReference type="Pfam" id="PF02151">
    <property type="entry name" value="UVR"/>
    <property type="match status" value="1"/>
</dbReference>
<dbReference type="Pfam" id="PF02577">
    <property type="entry name" value="BFN_dom"/>
    <property type="match status" value="1"/>
</dbReference>
<dbReference type="Proteomes" id="UP000000723">
    <property type="component" value="Chromosome"/>
</dbReference>
<dbReference type="Gene3D" id="3.10.690.10">
    <property type="entry name" value="Bifunctional nuclease domain"/>
    <property type="match status" value="1"/>
</dbReference>
<keyword evidence="3" id="KW-1185">Reference proteome</keyword>
<evidence type="ECO:0000313" key="3">
    <source>
        <dbReference type="Proteomes" id="UP000000723"/>
    </source>
</evidence>
<dbReference type="InterPro" id="IPR001943">
    <property type="entry name" value="UVR_dom"/>
</dbReference>
<accession>B6YR47</accession>
<evidence type="ECO:0000259" key="1">
    <source>
        <dbReference type="PROSITE" id="PS51658"/>
    </source>
</evidence>
<organism evidence="2 3">
    <name type="scientific">Azobacteroides pseudotrichonymphae genomovar. CFP2</name>
    <dbReference type="NCBI Taxonomy" id="511995"/>
    <lineage>
        <taxon>Bacteria</taxon>
        <taxon>Pseudomonadati</taxon>
        <taxon>Bacteroidota</taxon>
        <taxon>Bacteroidia</taxon>
        <taxon>Bacteroidales</taxon>
        <taxon>Candidatus Azobacteroides</taxon>
    </lineage>
</organism>
<dbReference type="RefSeq" id="WP_012573430.1">
    <property type="nucleotide sequence ID" value="NC_011565.1"/>
</dbReference>
<dbReference type="InterPro" id="IPR036104">
    <property type="entry name" value="BFN_sf"/>
</dbReference>
<dbReference type="OrthoDB" id="9788698at2"/>
<dbReference type="PROSITE" id="PS51658">
    <property type="entry name" value="BFN"/>
    <property type="match status" value="1"/>
</dbReference>
<dbReference type="GO" id="GO:0004518">
    <property type="term" value="F:nuclease activity"/>
    <property type="evidence" value="ECO:0007669"/>
    <property type="project" value="InterPro"/>
</dbReference>